<dbReference type="InterPro" id="IPR013785">
    <property type="entry name" value="Aldolase_TIM"/>
</dbReference>
<dbReference type="EC" id="3.2.1.22" evidence="2"/>
<evidence type="ECO:0000256" key="2">
    <source>
        <dbReference type="ARBA" id="ARBA00012755"/>
    </source>
</evidence>
<dbReference type="AlphaFoldDB" id="A0A1J7JLN9"/>
<dbReference type="SUPFAM" id="SSF51445">
    <property type="entry name" value="(Trans)glycosidases"/>
    <property type="match status" value="1"/>
</dbReference>
<proteinExistence type="predicted"/>
<accession>A0A1J7JLN9</accession>
<name>A0A1J7JLN9_9PEZI</name>
<evidence type="ECO:0000256" key="3">
    <source>
        <dbReference type="SAM" id="SignalP"/>
    </source>
</evidence>
<comment type="catalytic activity">
    <reaction evidence="1">
        <text>Hydrolysis of terminal, non-reducing alpha-D-galactose residues in alpha-D-galactosides, including galactose oligosaccharides, galactomannans and galactolipids.</text>
        <dbReference type="EC" id="3.2.1.22"/>
    </reaction>
</comment>
<dbReference type="GO" id="GO:0004557">
    <property type="term" value="F:alpha-galactosidase activity"/>
    <property type="evidence" value="ECO:0007669"/>
    <property type="project" value="UniProtKB-EC"/>
</dbReference>
<dbReference type="Pfam" id="PF03537">
    <property type="entry name" value="Glyco_hydro_114"/>
    <property type="match status" value="1"/>
</dbReference>
<keyword evidence="6" id="KW-1185">Reference proteome</keyword>
<feature type="signal peptide" evidence="3">
    <location>
        <begin position="1"/>
        <end position="21"/>
    </location>
</feature>
<dbReference type="Gene3D" id="3.20.20.70">
    <property type="entry name" value="Aldolase class I"/>
    <property type="match status" value="1"/>
</dbReference>
<feature type="chain" id="PRO_5012068912" description="alpha-galactosidase" evidence="3">
    <location>
        <begin position="22"/>
        <end position="322"/>
    </location>
</feature>
<dbReference type="PANTHER" id="PTHR35273:SF2">
    <property type="entry name" value="ALPHA-GALACTOSIDASE"/>
    <property type="match status" value="1"/>
</dbReference>
<organism evidence="5 6">
    <name type="scientific">Coniochaeta ligniaria NRRL 30616</name>
    <dbReference type="NCBI Taxonomy" id="1408157"/>
    <lineage>
        <taxon>Eukaryota</taxon>
        <taxon>Fungi</taxon>
        <taxon>Dikarya</taxon>
        <taxon>Ascomycota</taxon>
        <taxon>Pezizomycotina</taxon>
        <taxon>Sordariomycetes</taxon>
        <taxon>Sordariomycetidae</taxon>
        <taxon>Coniochaetales</taxon>
        <taxon>Coniochaetaceae</taxon>
        <taxon>Coniochaeta</taxon>
    </lineage>
</organism>
<dbReference type="PANTHER" id="PTHR35273">
    <property type="entry name" value="ALPHA-1,4 POLYGALACTOSAMINIDASE, PUTATIVE (AFU_ORTHOLOGUE AFUA_3G07890)-RELATED"/>
    <property type="match status" value="1"/>
</dbReference>
<dbReference type="InterPro" id="IPR017853">
    <property type="entry name" value="GH"/>
</dbReference>
<sequence length="322" mass="35642">MINIAVATTLALGLQAGTTAAFSLRYKSRAATAVPTFPVRATWQIILRNQLQIPPTSPPIQPDTVDVWDIDLFENTNNGQDSSAITYLKNLPHKPKVVCYFSAGSYEVDRTDWPANFDRDLYGKELIGWPGEYWLDINNTAVQDVMFNRIRLAAKLGCDAVDPDNVDGYGEAPSNPGNRTGKVFTLTEDKSVAFIQNMAQLAHDNSIAIGLKNAIEILPRVQSVVEFAVNEQCVAQKECSSYNTFVQTKPVFHIEYLSGADDSHTPITNTTTQCTRYNEGTTSSPNFVDITNLSTDIKNMDLDGWVEFCDTTVKQTELAPEE</sequence>
<protein>
    <recommendedName>
        <fullName evidence="2">alpha-galactosidase</fullName>
        <ecNumber evidence="2">3.2.1.22</ecNumber>
    </recommendedName>
</protein>
<feature type="domain" description="Glycoside-hydrolase family GH114 TIM-barrel" evidence="4">
    <location>
        <begin position="42"/>
        <end position="268"/>
    </location>
</feature>
<dbReference type="Proteomes" id="UP000182658">
    <property type="component" value="Unassembled WGS sequence"/>
</dbReference>
<dbReference type="EMBL" id="KV875093">
    <property type="protein sequence ID" value="OIW34313.1"/>
    <property type="molecule type" value="Genomic_DNA"/>
</dbReference>
<evidence type="ECO:0000256" key="1">
    <source>
        <dbReference type="ARBA" id="ARBA00001255"/>
    </source>
</evidence>
<gene>
    <name evidence="5" type="ORF">CONLIGDRAFT_665106</name>
</gene>
<dbReference type="OrthoDB" id="2108802at2759"/>
<evidence type="ECO:0000313" key="5">
    <source>
        <dbReference type="EMBL" id="OIW34313.1"/>
    </source>
</evidence>
<keyword evidence="3" id="KW-0732">Signal</keyword>
<dbReference type="InterPro" id="IPR004352">
    <property type="entry name" value="GH114_TIM-barrel"/>
</dbReference>
<evidence type="ECO:0000259" key="4">
    <source>
        <dbReference type="Pfam" id="PF03537"/>
    </source>
</evidence>
<evidence type="ECO:0000313" key="6">
    <source>
        <dbReference type="Proteomes" id="UP000182658"/>
    </source>
</evidence>
<dbReference type="STRING" id="1408157.A0A1J7JLN9"/>
<dbReference type="InParanoid" id="A0A1J7JLN9"/>
<reference evidence="5 6" key="1">
    <citation type="submission" date="2016-10" db="EMBL/GenBank/DDBJ databases">
        <title>Draft genome sequence of Coniochaeta ligniaria NRRL30616, a lignocellulolytic fungus for bioabatement of inhibitors in plant biomass hydrolysates.</title>
        <authorList>
            <consortium name="DOE Joint Genome Institute"/>
            <person name="Jimenez D.J."/>
            <person name="Hector R.E."/>
            <person name="Riley R."/>
            <person name="Sun H."/>
            <person name="Grigoriev I.V."/>
            <person name="Van Elsas J.D."/>
            <person name="Nichols N.N."/>
        </authorList>
    </citation>
    <scope>NUCLEOTIDE SEQUENCE [LARGE SCALE GENOMIC DNA]</scope>
    <source>
        <strain evidence="5 6">NRRL 30616</strain>
    </source>
</reference>